<proteinExistence type="predicted"/>
<dbReference type="SUPFAM" id="SSF53756">
    <property type="entry name" value="UDP-Glycosyltransferase/glycogen phosphorylase"/>
    <property type="match status" value="1"/>
</dbReference>
<evidence type="ECO:0000313" key="3">
    <source>
        <dbReference type="EMBL" id="MFC3147920.1"/>
    </source>
</evidence>
<dbReference type="Gene3D" id="3.40.50.2000">
    <property type="entry name" value="Glycogen Phosphorylase B"/>
    <property type="match status" value="2"/>
</dbReference>
<dbReference type="Pfam" id="PF01075">
    <property type="entry name" value="Glyco_transf_9"/>
    <property type="match status" value="1"/>
</dbReference>
<dbReference type="InterPro" id="IPR002201">
    <property type="entry name" value="Glyco_trans_9"/>
</dbReference>
<reference evidence="4" key="1">
    <citation type="journal article" date="2019" name="Int. J. Syst. Evol. Microbiol.">
        <title>The Global Catalogue of Microorganisms (GCM) 10K type strain sequencing project: providing services to taxonomists for standard genome sequencing and annotation.</title>
        <authorList>
            <consortium name="The Broad Institute Genomics Platform"/>
            <consortium name="The Broad Institute Genome Sequencing Center for Infectious Disease"/>
            <person name="Wu L."/>
            <person name="Ma J."/>
        </authorList>
    </citation>
    <scope>NUCLEOTIDE SEQUENCE [LARGE SCALE GENOMIC DNA]</scope>
    <source>
        <strain evidence="4">KCTC 52168</strain>
    </source>
</reference>
<name>A0ABV7H713_9BURK</name>
<dbReference type="InterPro" id="IPR051199">
    <property type="entry name" value="LPS_LOS_Heptosyltrfase"/>
</dbReference>
<dbReference type="PANTHER" id="PTHR30160">
    <property type="entry name" value="TETRAACYLDISACCHARIDE 4'-KINASE-RELATED"/>
    <property type="match status" value="1"/>
</dbReference>
<keyword evidence="1" id="KW-0328">Glycosyltransferase</keyword>
<keyword evidence="2" id="KW-0808">Transferase</keyword>
<dbReference type="Proteomes" id="UP001595556">
    <property type="component" value="Unassembled WGS sequence"/>
</dbReference>
<evidence type="ECO:0000256" key="1">
    <source>
        <dbReference type="ARBA" id="ARBA00022676"/>
    </source>
</evidence>
<comment type="caution">
    <text evidence="3">The sequence shown here is derived from an EMBL/GenBank/DDBJ whole genome shotgun (WGS) entry which is preliminary data.</text>
</comment>
<dbReference type="EMBL" id="JBHRTI010000004">
    <property type="protein sequence ID" value="MFC3147920.1"/>
    <property type="molecule type" value="Genomic_DNA"/>
</dbReference>
<gene>
    <name evidence="3" type="ORF">ACFOEN_09720</name>
</gene>
<keyword evidence="4" id="KW-1185">Reference proteome</keyword>
<sequence length="338" mass="36687">MPIHAFPTDTPHFVAVRTDRIGDLLCTLPALSMLRQNWPRCRITLVVRAPLAPLAQLAQQVDAVIAGDAADFRALQADCAIFFHADASLAKAAKAAGVPVRIGTFRGLARFTLPTHNVPRAANHTRMHEIEQTMRLLEPLGITYQQGPFNAADLYKLKVDDRTQVLPAWVGDARFKLLLQPLTGGSAPAWPLDRYLDVVKQLDPARFLVIAHGSAAEGEQIRAQCPGLLARPNVVAELGTLSLAQLAAVIDLADGVLGASTGPIHLGAALGRHTLALHGPGRGFSPVRWGPVGRRAEVLCIDRPTCEDCRRTRDCHCIREIGSDQVLKRVQAWAEPRT</sequence>
<dbReference type="CDD" id="cd03789">
    <property type="entry name" value="GT9_LPS_heptosyltransferase"/>
    <property type="match status" value="1"/>
</dbReference>
<organism evidence="3 4">
    <name type="scientific">Piscinibacterium candidicorallinum</name>
    <dbReference type="NCBI Taxonomy" id="1793872"/>
    <lineage>
        <taxon>Bacteria</taxon>
        <taxon>Pseudomonadati</taxon>
        <taxon>Pseudomonadota</taxon>
        <taxon>Betaproteobacteria</taxon>
        <taxon>Burkholderiales</taxon>
        <taxon>Piscinibacterium</taxon>
    </lineage>
</organism>
<evidence type="ECO:0000313" key="4">
    <source>
        <dbReference type="Proteomes" id="UP001595556"/>
    </source>
</evidence>
<evidence type="ECO:0000256" key="2">
    <source>
        <dbReference type="ARBA" id="ARBA00022679"/>
    </source>
</evidence>
<dbReference type="RefSeq" id="WP_377303403.1">
    <property type="nucleotide sequence ID" value="NZ_CP180191.1"/>
</dbReference>
<protein>
    <submittedName>
        <fullName evidence="3">Glycosyltransferase family 9 protein</fullName>
    </submittedName>
</protein>
<accession>A0ABV7H713</accession>